<feature type="non-terminal residue" evidence="1">
    <location>
        <position position="226"/>
    </location>
</feature>
<protein>
    <submittedName>
        <fullName evidence="1">Uncharacterized protein</fullName>
    </submittedName>
</protein>
<dbReference type="EMBL" id="SSDS01000008">
    <property type="protein sequence ID" value="TXG78694.1"/>
    <property type="molecule type" value="Genomic_DNA"/>
</dbReference>
<evidence type="ECO:0000313" key="2">
    <source>
        <dbReference type="Proteomes" id="UP000321026"/>
    </source>
</evidence>
<name>A0A5C7JC88_9BACT</name>
<accession>A0A5C7JC88</accession>
<dbReference type="Proteomes" id="UP000321026">
    <property type="component" value="Unassembled WGS sequence"/>
</dbReference>
<dbReference type="AlphaFoldDB" id="A0A5C7JC88"/>
<evidence type="ECO:0000313" key="1">
    <source>
        <dbReference type="EMBL" id="TXG78694.1"/>
    </source>
</evidence>
<gene>
    <name evidence="1" type="ORF">E6Q11_00465</name>
</gene>
<reference evidence="1 2" key="1">
    <citation type="submission" date="2018-09" db="EMBL/GenBank/DDBJ databases">
        <title>Metagenome Assembled Genomes from an Advanced Water Purification Facility.</title>
        <authorList>
            <person name="Stamps B.W."/>
            <person name="Spear J.R."/>
        </authorList>
    </citation>
    <scope>NUCLEOTIDE SEQUENCE [LARGE SCALE GENOMIC DNA]</scope>
    <source>
        <strain evidence="1">Bin_63_2</strain>
    </source>
</reference>
<comment type="caution">
    <text evidence="1">The sequence shown here is derived from an EMBL/GenBank/DDBJ whole genome shotgun (WGS) entry which is preliminary data.</text>
</comment>
<proteinExistence type="predicted"/>
<organism evidence="1 2">
    <name type="scientific">Candidatus Dojkabacteria bacterium</name>
    <dbReference type="NCBI Taxonomy" id="2099670"/>
    <lineage>
        <taxon>Bacteria</taxon>
        <taxon>Candidatus Dojkabacteria</taxon>
    </lineage>
</organism>
<sequence>MAIQSVSTDYEFDATRCDSAVCGDVLIEQSAHQITVVVDRPMTQAELLATPEFAPFLANLKPYSLMTIEINEMTITAVSPDLIARLELLFREIGLDVKAQQAAIDAITGNVGTLAGLSTTEKTSLVAALNEVNARVATAEQATASLIDDATTDTDTTWSSTKIAQSIADGIAGLVDGAPDALNTLNELAAALNDAPDALQGVLDILAKVVRVDQVQTFSAAEKAQG</sequence>